<dbReference type="HOGENOM" id="CLU_3230401_0_0_9"/>
<reference evidence="1 2" key="1">
    <citation type="submission" date="2007-03" db="EMBL/GenBank/DDBJ databases">
        <authorList>
            <person name="Fulton L."/>
            <person name="Clifton S."/>
            <person name="Fulton B."/>
            <person name="Xu J."/>
            <person name="Minx P."/>
            <person name="Pepin K.H."/>
            <person name="Johnson M."/>
            <person name="Thiruvilangam P."/>
            <person name="Bhonagiri V."/>
            <person name="Nash W.E."/>
            <person name="Mardis E.R."/>
            <person name="Wilson R.K."/>
        </authorList>
    </citation>
    <scope>NUCLEOTIDE SEQUENCE [LARGE SCALE GENOMIC DNA]</scope>
    <source>
        <strain evidence="1 2">ATCC 29174</strain>
    </source>
</reference>
<protein>
    <submittedName>
        <fullName evidence="1">Uncharacterized protein</fullName>
    </submittedName>
</protein>
<dbReference type="AlphaFoldDB" id="A5ZQN3"/>
<reference evidence="1 2" key="2">
    <citation type="submission" date="2007-04" db="EMBL/GenBank/DDBJ databases">
        <title>Draft genome sequence of Ruminococcus obeum (ATCC 29174).</title>
        <authorList>
            <person name="Sudarsanam P."/>
            <person name="Ley R."/>
            <person name="Guruge J."/>
            <person name="Turnbaugh P.J."/>
            <person name="Mahowald M."/>
            <person name="Liep D."/>
            <person name="Gordon J."/>
        </authorList>
    </citation>
    <scope>NUCLEOTIDE SEQUENCE [LARGE SCALE GENOMIC DNA]</scope>
    <source>
        <strain evidence="1 2">ATCC 29174</strain>
    </source>
</reference>
<comment type="caution">
    <text evidence="1">The sequence shown here is derived from an EMBL/GenBank/DDBJ whole genome shotgun (WGS) entry which is preliminary data.</text>
</comment>
<evidence type="ECO:0000313" key="2">
    <source>
        <dbReference type="Proteomes" id="UP000006002"/>
    </source>
</evidence>
<dbReference type="Proteomes" id="UP000006002">
    <property type="component" value="Unassembled WGS sequence"/>
</dbReference>
<sequence>MTRRLVYTNITDVMNDDKINPCDVGKRALPGIMGVLESCIIRK</sequence>
<organism evidence="1 2">
    <name type="scientific">Blautia obeum ATCC 29174</name>
    <dbReference type="NCBI Taxonomy" id="411459"/>
    <lineage>
        <taxon>Bacteria</taxon>
        <taxon>Bacillati</taxon>
        <taxon>Bacillota</taxon>
        <taxon>Clostridia</taxon>
        <taxon>Lachnospirales</taxon>
        <taxon>Lachnospiraceae</taxon>
        <taxon>Blautia</taxon>
    </lineage>
</organism>
<accession>A5ZQN3</accession>
<evidence type="ECO:0000313" key="1">
    <source>
        <dbReference type="EMBL" id="EDM87890.1"/>
    </source>
</evidence>
<name>A5ZQN3_9FIRM</name>
<dbReference type="EMBL" id="AAVO02000004">
    <property type="protein sequence ID" value="EDM87890.1"/>
    <property type="molecule type" value="Genomic_DNA"/>
</dbReference>
<gene>
    <name evidence="1" type="ORF">RUMOBE_01305</name>
</gene>
<proteinExistence type="predicted"/>